<evidence type="ECO:0000313" key="9">
    <source>
        <dbReference type="Proteomes" id="UP000789508"/>
    </source>
</evidence>
<keyword evidence="9" id="KW-1185">Reference proteome</keyword>
<comment type="function">
    <text evidence="6">Decapping enzyme for NAD-capped RNAs: specifically hydrolyzes the nicotinamide adenine dinucleotide (NAD) cap from a subset of RNAs by removing the entire NAD moiety from the 5'-end of an NAD-capped RNA.</text>
</comment>
<sequence>MASSQGIHRMKQKTLQEVFKFSLYPIQQFEGTCATYKQPVEITSFSYDSDKVLHMDDRQLRYYYPPNLAEEADLTKGYDTYIPKENAREPIDALLDALFHHQQKTGEKAISGADVVSWRGIFTKILCTPFTRNEPWELGATLWNEHDTDLSMAQANAITPRHKEMMYWGYRFETICTVPKPPNEIKSSDDPDLINRKLELVNPNIQYCSVAKTTLGRTRLIMGAEVDCSNDVKPPPPQNPVGSYVELKTSKVIQKEKDQFTFERFKLLKCWAQSFLIGTPKIVFGFRNETGILQSIREFKTLEIPRIVRGKPGMWDPSICLNFANQFLEWLRKVVVIDDPRTSYTIMFRKPFREIEVVHSGVGNSAVAEKYISIFWDTMSKS</sequence>
<dbReference type="GO" id="GO:0000166">
    <property type="term" value="F:nucleotide binding"/>
    <property type="evidence" value="ECO:0007669"/>
    <property type="project" value="UniProtKB-KW"/>
</dbReference>
<dbReference type="GO" id="GO:0000956">
    <property type="term" value="P:nuclear-transcribed mRNA catabolic process"/>
    <property type="evidence" value="ECO:0007669"/>
    <property type="project" value="TreeGrafter"/>
</dbReference>
<dbReference type="InterPro" id="IPR039039">
    <property type="entry name" value="RAI1-like_fam"/>
</dbReference>
<evidence type="ECO:0000259" key="7">
    <source>
        <dbReference type="Pfam" id="PF08652"/>
    </source>
</evidence>
<evidence type="ECO:0000256" key="1">
    <source>
        <dbReference type="ARBA" id="ARBA00001968"/>
    </source>
</evidence>
<keyword evidence="6" id="KW-0378">Hydrolase</keyword>
<comment type="similarity">
    <text evidence="2 6">Belongs to the DXO/Dom3Z family.</text>
</comment>
<dbReference type="PANTHER" id="PTHR12395">
    <property type="entry name" value="DOM-3 RELATED"/>
    <property type="match status" value="1"/>
</dbReference>
<dbReference type="OrthoDB" id="5853397at2759"/>
<comment type="cofactor">
    <cofactor evidence="1 6">
        <name>a divalent metal cation</name>
        <dbReference type="ChEBI" id="CHEBI:60240"/>
    </cofactor>
</comment>
<dbReference type="EC" id="3.6.1.-" evidence="6"/>
<dbReference type="Proteomes" id="UP000789508">
    <property type="component" value="Unassembled WGS sequence"/>
</dbReference>
<dbReference type="GO" id="GO:0046872">
    <property type="term" value="F:metal ion binding"/>
    <property type="evidence" value="ECO:0007669"/>
    <property type="project" value="UniProtKB-KW"/>
</dbReference>
<comment type="catalytic activity">
    <reaction evidence="5">
        <text>a 5'-end NAD(+)-phospho-ribonucleoside in mRNA + H2O = a 5'-end phospho-ribonucleoside in mRNA + NAD(+) + H(+)</text>
        <dbReference type="Rhea" id="RHEA:60880"/>
        <dbReference type="Rhea" id="RHEA-COMP:15692"/>
        <dbReference type="Rhea" id="RHEA-COMP:15698"/>
        <dbReference type="ChEBI" id="CHEBI:15377"/>
        <dbReference type="ChEBI" id="CHEBI:15378"/>
        <dbReference type="ChEBI" id="CHEBI:57540"/>
        <dbReference type="ChEBI" id="CHEBI:138282"/>
        <dbReference type="ChEBI" id="CHEBI:144029"/>
    </reaction>
    <physiologicalReaction direction="left-to-right" evidence="5">
        <dbReference type="Rhea" id="RHEA:60881"/>
    </physiologicalReaction>
</comment>
<reference evidence="8" key="1">
    <citation type="submission" date="2021-06" db="EMBL/GenBank/DDBJ databases">
        <authorList>
            <person name="Kallberg Y."/>
            <person name="Tangrot J."/>
            <person name="Rosling A."/>
        </authorList>
    </citation>
    <scope>NUCLEOTIDE SEQUENCE</scope>
    <source>
        <strain evidence="8">FL130A</strain>
    </source>
</reference>
<keyword evidence="6" id="KW-0539">Nucleus</keyword>
<evidence type="ECO:0000256" key="6">
    <source>
        <dbReference type="RuleBase" id="RU367113"/>
    </source>
</evidence>
<name>A0A9N9G012_9GLOM</name>
<dbReference type="AlphaFoldDB" id="A0A9N9G012"/>
<comment type="caution">
    <text evidence="8">The sequence shown here is derived from an EMBL/GenBank/DDBJ whole genome shotgun (WGS) entry which is preliminary data.</text>
</comment>
<evidence type="ECO:0000256" key="2">
    <source>
        <dbReference type="ARBA" id="ARBA00006562"/>
    </source>
</evidence>
<evidence type="ECO:0000313" key="8">
    <source>
        <dbReference type="EMBL" id="CAG8575126.1"/>
    </source>
</evidence>
<keyword evidence="6" id="KW-0547">Nucleotide-binding</keyword>
<keyword evidence="6" id="KW-0479">Metal-binding</keyword>
<dbReference type="EMBL" id="CAJVPS010002731">
    <property type="protein sequence ID" value="CAG8575126.1"/>
    <property type="molecule type" value="Genomic_DNA"/>
</dbReference>
<dbReference type="Pfam" id="PF08652">
    <property type="entry name" value="RAI1"/>
    <property type="match status" value="1"/>
</dbReference>
<evidence type="ECO:0000256" key="3">
    <source>
        <dbReference type="ARBA" id="ARBA00044676"/>
    </source>
</evidence>
<gene>
    <name evidence="8" type="ORF">ALEPTO_LOCUS6996</name>
</gene>
<organism evidence="8 9">
    <name type="scientific">Ambispora leptoticha</name>
    <dbReference type="NCBI Taxonomy" id="144679"/>
    <lineage>
        <taxon>Eukaryota</taxon>
        <taxon>Fungi</taxon>
        <taxon>Fungi incertae sedis</taxon>
        <taxon>Mucoromycota</taxon>
        <taxon>Glomeromycotina</taxon>
        <taxon>Glomeromycetes</taxon>
        <taxon>Archaeosporales</taxon>
        <taxon>Ambisporaceae</taxon>
        <taxon>Ambispora</taxon>
    </lineage>
</organism>
<dbReference type="GO" id="GO:0034353">
    <property type="term" value="F:mRNA 5'-diphosphatase activity"/>
    <property type="evidence" value="ECO:0007669"/>
    <property type="project" value="TreeGrafter"/>
</dbReference>
<accession>A0A9N9G012</accession>
<dbReference type="InterPro" id="IPR013961">
    <property type="entry name" value="RAI1"/>
</dbReference>
<keyword evidence="6" id="KW-0694">RNA-binding</keyword>
<keyword evidence="6" id="KW-0540">Nuclease</keyword>
<dbReference type="PANTHER" id="PTHR12395:SF9">
    <property type="entry name" value="DECAPPING AND EXORIBONUCLEASE PROTEIN"/>
    <property type="match status" value="1"/>
</dbReference>
<dbReference type="GO" id="GO:0004518">
    <property type="term" value="F:nuclease activity"/>
    <property type="evidence" value="ECO:0007669"/>
    <property type="project" value="UniProtKB-KW"/>
</dbReference>
<protein>
    <recommendedName>
        <fullName evidence="6">Decapping nuclease</fullName>
        <ecNumber evidence="6">3.6.1.-</ecNumber>
    </recommendedName>
</protein>
<evidence type="ECO:0000256" key="4">
    <source>
        <dbReference type="ARBA" id="ARBA00044692"/>
    </source>
</evidence>
<dbReference type="GO" id="GO:0005634">
    <property type="term" value="C:nucleus"/>
    <property type="evidence" value="ECO:0007669"/>
    <property type="project" value="UniProtKB-SubCell"/>
</dbReference>
<comment type="subcellular location">
    <subcellularLocation>
        <location evidence="6">Nucleus</location>
    </subcellularLocation>
</comment>
<dbReference type="GO" id="GO:0110155">
    <property type="term" value="P:NAD-cap decapping"/>
    <property type="evidence" value="ECO:0007669"/>
    <property type="project" value="TreeGrafter"/>
</dbReference>
<comment type="catalytic activity">
    <reaction evidence="4">
        <text>a 5'-end triphospho-ribonucleoside in mRNA + H2O = a 5'-end phospho-ribonucleoside in mRNA + diphosphate + H(+)</text>
        <dbReference type="Rhea" id="RHEA:78683"/>
        <dbReference type="Rhea" id="RHEA-COMP:15692"/>
        <dbReference type="Rhea" id="RHEA-COMP:17164"/>
        <dbReference type="ChEBI" id="CHEBI:15377"/>
        <dbReference type="ChEBI" id="CHEBI:15378"/>
        <dbReference type="ChEBI" id="CHEBI:33019"/>
        <dbReference type="ChEBI" id="CHEBI:138282"/>
        <dbReference type="ChEBI" id="CHEBI:167618"/>
    </reaction>
    <physiologicalReaction direction="left-to-right" evidence="4">
        <dbReference type="Rhea" id="RHEA:78684"/>
    </physiologicalReaction>
</comment>
<dbReference type="GO" id="GO:0005829">
    <property type="term" value="C:cytosol"/>
    <property type="evidence" value="ECO:0007669"/>
    <property type="project" value="TreeGrafter"/>
</dbReference>
<dbReference type="GO" id="GO:0003723">
    <property type="term" value="F:RNA binding"/>
    <property type="evidence" value="ECO:0007669"/>
    <property type="project" value="UniProtKB-KW"/>
</dbReference>
<evidence type="ECO:0000256" key="5">
    <source>
        <dbReference type="ARBA" id="ARBA00048124"/>
    </source>
</evidence>
<feature type="domain" description="RAI1-like" evidence="7">
    <location>
        <begin position="37"/>
        <end position="361"/>
    </location>
</feature>
<proteinExistence type="inferred from homology"/>
<comment type="catalytic activity">
    <reaction evidence="3">
        <text>a 5'-end (N(7)-methyl 5'-triphosphoguanosine)-ribonucleoside-ribonucleotide in mRNA + H2O = a (N(7)-methyl 5'-triphosphoguanosine)-nucleoside + a 5'-end phospho-ribonucleoside in mRNA + H(+)</text>
        <dbReference type="Rhea" id="RHEA:66928"/>
        <dbReference type="Rhea" id="RHEA-COMP:15692"/>
        <dbReference type="Rhea" id="RHEA-COMP:17313"/>
        <dbReference type="ChEBI" id="CHEBI:15377"/>
        <dbReference type="ChEBI" id="CHEBI:15378"/>
        <dbReference type="ChEBI" id="CHEBI:138282"/>
        <dbReference type="ChEBI" id="CHEBI:172876"/>
        <dbReference type="ChEBI" id="CHEBI:172877"/>
    </reaction>
    <physiologicalReaction direction="left-to-right" evidence="3">
        <dbReference type="Rhea" id="RHEA:66929"/>
    </physiologicalReaction>
</comment>